<keyword evidence="3 5" id="KW-1133">Transmembrane helix</keyword>
<name>A0AAE3CIN0_9PROT</name>
<feature type="transmembrane region" description="Helical" evidence="5">
    <location>
        <begin position="112"/>
        <end position="140"/>
    </location>
</feature>
<keyword evidence="5" id="KW-1003">Cell membrane</keyword>
<comment type="similarity">
    <text evidence="5">Belongs to the TatC family.</text>
</comment>
<comment type="subunit">
    <text evidence="5">The Tat system comprises two distinct complexes: a TatABC complex, containing multiple copies of TatA, TatB and TatC subunits, and a separate TatA complex, containing only TatA subunits. Substrates initially bind to the TatABC complex, which probably triggers association of the separate TatA complex to form the active translocon.</text>
</comment>
<evidence type="ECO:0000256" key="4">
    <source>
        <dbReference type="ARBA" id="ARBA00023136"/>
    </source>
</evidence>
<protein>
    <recommendedName>
        <fullName evidence="5">Sec-independent protein translocase protein TatC</fullName>
    </recommendedName>
</protein>
<dbReference type="Pfam" id="PF00902">
    <property type="entry name" value="TatC"/>
    <property type="match status" value="1"/>
</dbReference>
<keyword evidence="5" id="KW-0813">Transport</keyword>
<evidence type="ECO:0000256" key="1">
    <source>
        <dbReference type="ARBA" id="ARBA00004141"/>
    </source>
</evidence>
<feature type="transmembrane region" description="Helical" evidence="5">
    <location>
        <begin position="77"/>
        <end position="100"/>
    </location>
</feature>
<evidence type="ECO:0000256" key="5">
    <source>
        <dbReference type="HAMAP-Rule" id="MF_00902"/>
    </source>
</evidence>
<dbReference type="GO" id="GO:0009977">
    <property type="term" value="F:proton motive force dependent protein transmembrane transporter activity"/>
    <property type="evidence" value="ECO:0007669"/>
    <property type="project" value="TreeGrafter"/>
</dbReference>
<dbReference type="EMBL" id="JAAXYO010000028">
    <property type="protein sequence ID" value="MBU2786891.1"/>
    <property type="molecule type" value="Genomic_DNA"/>
</dbReference>
<dbReference type="PRINTS" id="PR01840">
    <property type="entry name" value="TATCFAMILY"/>
</dbReference>
<dbReference type="GO" id="GO:0033281">
    <property type="term" value="C:TAT protein transport complex"/>
    <property type="evidence" value="ECO:0007669"/>
    <property type="project" value="UniProtKB-UniRule"/>
</dbReference>
<dbReference type="InterPro" id="IPR002033">
    <property type="entry name" value="TatC"/>
</dbReference>
<comment type="subcellular location">
    <subcellularLocation>
        <location evidence="5">Cell membrane</location>
        <topology evidence="5">Multi-pass membrane protein</topology>
    </subcellularLocation>
    <subcellularLocation>
        <location evidence="1">Membrane</location>
        <topology evidence="1">Multi-pass membrane protein</topology>
    </subcellularLocation>
</comment>
<sequence>MASADKLNESAENTFIGHLLELRRRVLFAVIALFVGFLVSYPFAQQIYGILAQPLISVLPKGSHLIYTSLPEVFLTYVQLSLISGFILALPVILYQFWAFVAPGLYTHERRVFFPILFTSLALFVAGIVFAYFVVFPNAFRFFASFSGNDISAMPKVSNYLALIVKFSLAFGLAFQIPILVVVLVQIGVLQLDTLRRGRRYAFLVCAIASAILSPPDVMSMVLLMIPMYMLFEMGLLFSAYFERRRARMARHAPEEEIDPERAMKDAEDSFRDD</sequence>
<proteinExistence type="inferred from homology"/>
<dbReference type="RefSeq" id="WP_226827530.1">
    <property type="nucleotide sequence ID" value="NZ_JAAXYO010000028.1"/>
</dbReference>
<dbReference type="GO" id="GO:0043953">
    <property type="term" value="P:protein transport by the Tat complex"/>
    <property type="evidence" value="ECO:0007669"/>
    <property type="project" value="UniProtKB-UniRule"/>
</dbReference>
<keyword evidence="4 5" id="KW-0472">Membrane</keyword>
<evidence type="ECO:0000256" key="2">
    <source>
        <dbReference type="ARBA" id="ARBA00022692"/>
    </source>
</evidence>
<accession>A0AAE3CIN0</accession>
<evidence type="ECO:0000313" key="7">
    <source>
        <dbReference type="EMBL" id="MBU2786891.1"/>
    </source>
</evidence>
<evidence type="ECO:0000313" key="8">
    <source>
        <dbReference type="Proteomes" id="UP001197378"/>
    </source>
</evidence>
<dbReference type="GO" id="GO:0065002">
    <property type="term" value="P:intracellular protein transmembrane transport"/>
    <property type="evidence" value="ECO:0007669"/>
    <property type="project" value="TreeGrafter"/>
</dbReference>
<comment type="caution">
    <text evidence="7">The sequence shown here is derived from an EMBL/GenBank/DDBJ whole genome shotgun (WGS) entry which is preliminary data.</text>
</comment>
<dbReference type="HAMAP" id="MF_00902">
    <property type="entry name" value="TatC"/>
    <property type="match status" value="1"/>
</dbReference>
<organism evidence="7 8">
    <name type="scientific">Igneacidithiobacillus copahuensis</name>
    <dbReference type="NCBI Taxonomy" id="2724909"/>
    <lineage>
        <taxon>Bacteria</taxon>
        <taxon>Pseudomonadati</taxon>
        <taxon>Pseudomonadota</taxon>
        <taxon>Acidithiobacillia</taxon>
        <taxon>Acidithiobacillales</taxon>
        <taxon>Acidithiobacillaceae</taxon>
        <taxon>Igneacidithiobacillus</taxon>
    </lineage>
</organism>
<dbReference type="PANTHER" id="PTHR30371:SF0">
    <property type="entry name" value="SEC-INDEPENDENT PROTEIN TRANSLOCASE PROTEIN TATC, CHLOROPLASTIC-RELATED"/>
    <property type="match status" value="1"/>
</dbReference>
<dbReference type="AlphaFoldDB" id="A0AAE3CIN0"/>
<comment type="function">
    <text evidence="5">Part of the twin-arginine translocation (Tat) system that transports large folded proteins containing a characteristic twin-arginine motif in their signal peptide across membranes. Together with TatB, TatC is part of a receptor directly interacting with Tat signal peptides.</text>
</comment>
<evidence type="ECO:0000256" key="3">
    <source>
        <dbReference type="ARBA" id="ARBA00022989"/>
    </source>
</evidence>
<gene>
    <name evidence="5 7" type="primary">tatC</name>
    <name evidence="7" type="ORF">HFQ13_01455</name>
</gene>
<keyword evidence="2 5" id="KW-0812">Transmembrane</keyword>
<keyword evidence="5" id="KW-0653">Protein transport</keyword>
<feature type="transmembrane region" description="Helical" evidence="5">
    <location>
        <begin position="201"/>
        <end position="216"/>
    </location>
</feature>
<keyword evidence="5" id="KW-0811">Translocation</keyword>
<feature type="region of interest" description="Disordered" evidence="6">
    <location>
        <begin position="253"/>
        <end position="274"/>
    </location>
</feature>
<feature type="transmembrane region" description="Helical" evidence="5">
    <location>
        <begin position="160"/>
        <end position="189"/>
    </location>
</feature>
<reference evidence="7" key="1">
    <citation type="journal article" date="2021" name="ISME J.">
        <title>Genomic evolution of the class Acidithiobacillia: deep-branching Proteobacteria living in extreme acidic conditions.</title>
        <authorList>
            <person name="Moya-Beltran A."/>
            <person name="Beard S."/>
            <person name="Rojas-Villalobos C."/>
            <person name="Issotta F."/>
            <person name="Gallardo Y."/>
            <person name="Ulloa R."/>
            <person name="Giaveno A."/>
            <person name="Degli Esposti M."/>
            <person name="Johnson D.B."/>
            <person name="Quatrini R."/>
        </authorList>
    </citation>
    <scope>NUCLEOTIDE SEQUENCE</scope>
    <source>
        <strain evidence="7">VAN18-1</strain>
    </source>
</reference>
<feature type="transmembrane region" description="Helical" evidence="5">
    <location>
        <begin position="222"/>
        <end position="242"/>
    </location>
</feature>
<evidence type="ECO:0000256" key="6">
    <source>
        <dbReference type="SAM" id="MobiDB-lite"/>
    </source>
</evidence>
<dbReference type="PANTHER" id="PTHR30371">
    <property type="entry name" value="SEC-INDEPENDENT PROTEIN TRANSLOCASE PROTEIN TATC"/>
    <property type="match status" value="1"/>
</dbReference>
<feature type="transmembrane region" description="Helical" evidence="5">
    <location>
        <begin position="26"/>
        <end position="44"/>
    </location>
</feature>
<dbReference type="NCBIfam" id="TIGR00945">
    <property type="entry name" value="tatC"/>
    <property type="match status" value="1"/>
</dbReference>
<dbReference type="Proteomes" id="UP001197378">
    <property type="component" value="Unassembled WGS sequence"/>
</dbReference>
<keyword evidence="8" id="KW-1185">Reference proteome</keyword>